<feature type="domain" description="VOC" evidence="1">
    <location>
        <begin position="2"/>
        <end position="119"/>
    </location>
</feature>
<evidence type="ECO:0000259" key="1">
    <source>
        <dbReference type="PROSITE" id="PS51819"/>
    </source>
</evidence>
<proteinExistence type="predicted"/>
<keyword evidence="3" id="KW-1185">Reference proteome</keyword>
<dbReference type="Pfam" id="PF00903">
    <property type="entry name" value="Glyoxalase"/>
    <property type="match status" value="1"/>
</dbReference>
<dbReference type="PROSITE" id="PS51819">
    <property type="entry name" value="VOC"/>
    <property type="match status" value="1"/>
</dbReference>
<comment type="caution">
    <text evidence="2">The sequence shown here is derived from an EMBL/GenBank/DDBJ whole genome shotgun (WGS) entry which is preliminary data.</text>
</comment>
<dbReference type="InterPro" id="IPR004360">
    <property type="entry name" value="Glyas_Fos-R_dOase_dom"/>
</dbReference>
<evidence type="ECO:0000313" key="2">
    <source>
        <dbReference type="EMBL" id="MBE1606044.1"/>
    </source>
</evidence>
<evidence type="ECO:0000313" key="3">
    <source>
        <dbReference type="Proteomes" id="UP000638648"/>
    </source>
</evidence>
<organism evidence="2 3">
    <name type="scientific">Actinopolymorpha pittospori</name>
    <dbReference type="NCBI Taxonomy" id="648752"/>
    <lineage>
        <taxon>Bacteria</taxon>
        <taxon>Bacillati</taxon>
        <taxon>Actinomycetota</taxon>
        <taxon>Actinomycetes</taxon>
        <taxon>Propionibacteriales</taxon>
        <taxon>Actinopolymorphaceae</taxon>
        <taxon>Actinopolymorpha</taxon>
    </lineage>
</organism>
<dbReference type="AlphaFoldDB" id="A0A927MTS7"/>
<dbReference type="SUPFAM" id="SSF54593">
    <property type="entry name" value="Glyoxalase/Bleomycin resistance protein/Dihydroxybiphenyl dioxygenase"/>
    <property type="match status" value="1"/>
</dbReference>
<dbReference type="EMBL" id="JADBEM010000001">
    <property type="protein sequence ID" value="MBE1606044.1"/>
    <property type="molecule type" value="Genomic_DNA"/>
</dbReference>
<dbReference type="InterPro" id="IPR037523">
    <property type="entry name" value="VOC_core"/>
</dbReference>
<gene>
    <name evidence="2" type="ORF">HEB94_002892</name>
</gene>
<dbReference type="Gene3D" id="3.10.180.10">
    <property type="entry name" value="2,3-Dihydroxybiphenyl 1,2-Dioxygenase, domain 1"/>
    <property type="match status" value="1"/>
</dbReference>
<protein>
    <submittedName>
        <fullName evidence="2">Glyoxalase superfamily protein PhnB</fullName>
    </submittedName>
</protein>
<accession>A0A927MTS7</accession>
<dbReference type="RefSeq" id="WP_202896333.1">
    <property type="nucleotide sequence ID" value="NZ_BAABJL010000025.1"/>
</dbReference>
<dbReference type="InterPro" id="IPR029068">
    <property type="entry name" value="Glyas_Bleomycin-R_OHBP_Dase"/>
</dbReference>
<dbReference type="Proteomes" id="UP000638648">
    <property type="component" value="Unassembled WGS sequence"/>
</dbReference>
<name>A0A927MTS7_9ACTN</name>
<sequence length="120" mass="13161">MRIVASDPVLAVHDLAGSAEWFARVLGAEITEPDPGNWMFCRAGDVTIMLGRCPDALPAAELGDHSYVAYLRVDSVEEFHARAVAAGADILRAPTDQPWGMREMALRSPEGHRFMLAERL</sequence>
<reference evidence="2" key="1">
    <citation type="submission" date="2020-10" db="EMBL/GenBank/DDBJ databases">
        <title>Sequencing the genomes of 1000 actinobacteria strains.</title>
        <authorList>
            <person name="Klenk H.-P."/>
        </authorList>
    </citation>
    <scope>NUCLEOTIDE SEQUENCE</scope>
    <source>
        <strain evidence="2">DSM 45354</strain>
    </source>
</reference>